<evidence type="ECO:0000313" key="14">
    <source>
        <dbReference type="EMBL" id="NNG23053.1"/>
    </source>
</evidence>
<evidence type="ECO:0000256" key="1">
    <source>
        <dbReference type="ARBA" id="ARBA00004515"/>
    </source>
</evidence>
<dbReference type="GO" id="GO:0009244">
    <property type="term" value="P:lipopolysaccharide core region biosynthetic process"/>
    <property type="evidence" value="ECO:0007669"/>
    <property type="project" value="InterPro"/>
</dbReference>
<evidence type="ECO:0000256" key="10">
    <source>
        <dbReference type="ARBA" id="ARBA00044041"/>
    </source>
</evidence>
<evidence type="ECO:0000256" key="7">
    <source>
        <dbReference type="ARBA" id="ARBA00022985"/>
    </source>
</evidence>
<dbReference type="PANTHER" id="PTHR30160">
    <property type="entry name" value="TETRAACYLDISACCHARIDE 4'-KINASE-RELATED"/>
    <property type="match status" value="1"/>
</dbReference>
<comment type="subcellular location">
    <subcellularLocation>
        <location evidence="1">Cell inner membrane</location>
        <topology evidence="1">Peripheral membrane protein</topology>
        <orientation evidence="1">Cytoplasmic side</orientation>
    </subcellularLocation>
</comment>
<evidence type="ECO:0000256" key="13">
    <source>
        <dbReference type="ARBA" id="ARBA00049201"/>
    </source>
</evidence>
<proteinExistence type="inferred from homology"/>
<dbReference type="Gene3D" id="3.40.50.2000">
    <property type="entry name" value="Glycogen Phosphorylase B"/>
    <property type="match status" value="2"/>
</dbReference>
<dbReference type="CDD" id="cd03789">
    <property type="entry name" value="GT9_LPS_heptosyltransferase"/>
    <property type="match status" value="1"/>
</dbReference>
<keyword evidence="15" id="KW-1185">Reference proteome</keyword>
<evidence type="ECO:0000256" key="12">
    <source>
        <dbReference type="ARBA" id="ARBA00044330"/>
    </source>
</evidence>
<accession>A0A7Y2NZE5</accession>
<evidence type="ECO:0000256" key="5">
    <source>
        <dbReference type="ARBA" id="ARBA00022676"/>
    </source>
</evidence>
<sequence length="332" mass="36432">MGEEKRLKILLVRVSSLGDVLHNLPMVADILRRHPGATIDWVVEEGYQSLVRLHPQVRKIIPWALRRWRKSLGKLETRAEIKGFFRTLREEEYDYVFDTQGLLKTGIIMGAARVRRGGKKVGLANGSEGSGYEGISRFFHTDSIPLDPRTHAVARGRMVAGAALGYPINTAPDFGLPAPQGAQRPAFLPPDDYAVFFHGTARDAKKWPHADWIALGQALAPMPVLLPWGSQSELEDAQSLASALPNARVLPKLSMMDAVGVAQHARLAVGVDTGLTHIAAAFVRPTVEIYCDSPKWKTEGNWSDRIVNLGDMGMPPSAPEVIAAARRLLETS</sequence>
<dbReference type="InterPro" id="IPR002201">
    <property type="entry name" value="Glyco_trans_9"/>
</dbReference>
<dbReference type="SUPFAM" id="SSF53756">
    <property type="entry name" value="UDP-Glycosyltransferase/glycogen phosphorylase"/>
    <property type="match status" value="1"/>
</dbReference>
<evidence type="ECO:0000256" key="8">
    <source>
        <dbReference type="ARBA" id="ARBA00023136"/>
    </source>
</evidence>
<dbReference type="Pfam" id="PF01075">
    <property type="entry name" value="Glyco_transf_9"/>
    <property type="match status" value="1"/>
</dbReference>
<evidence type="ECO:0000256" key="4">
    <source>
        <dbReference type="ARBA" id="ARBA00022519"/>
    </source>
</evidence>
<dbReference type="NCBIfam" id="TIGR02193">
    <property type="entry name" value="heptsyl_trn_I"/>
    <property type="match status" value="1"/>
</dbReference>
<evidence type="ECO:0000313" key="15">
    <source>
        <dbReference type="Proteomes" id="UP000533905"/>
    </source>
</evidence>
<dbReference type="EC" id="2.4.99.23" evidence="10"/>
<dbReference type="PANTHER" id="PTHR30160:SF19">
    <property type="entry name" value="LIPOPOLYSACCHARIDE HEPTOSYLTRANSFERASE 1"/>
    <property type="match status" value="1"/>
</dbReference>
<dbReference type="EMBL" id="JABAIV010000002">
    <property type="protein sequence ID" value="NNG23053.1"/>
    <property type="molecule type" value="Genomic_DNA"/>
</dbReference>
<reference evidence="14 15" key="1">
    <citation type="submission" date="2020-04" db="EMBL/GenBank/DDBJ databases">
        <title>Massilia sp. nov., a cold adapted bacteria isolated from Arctic soil.</title>
        <authorList>
            <person name="Son J."/>
            <person name="Ka J.-O."/>
        </authorList>
    </citation>
    <scope>NUCLEOTIDE SEQUENCE [LARGE SCALE GENOMIC DNA]</scope>
    <source>
        <strain evidence="14 15">ML15P13</strain>
    </source>
</reference>
<protein>
    <recommendedName>
        <fullName evidence="11">Lipopolysaccharide heptosyltransferase 1</fullName>
        <ecNumber evidence="10">2.4.99.23</ecNumber>
    </recommendedName>
    <alternativeName>
        <fullName evidence="12">ADP-heptose:lipopolysaccharide heptosyltransferase I</fullName>
    </alternativeName>
</protein>
<evidence type="ECO:0000256" key="9">
    <source>
        <dbReference type="ARBA" id="ARBA00043995"/>
    </source>
</evidence>
<keyword evidence="6 14" id="KW-0808">Transferase</keyword>
<dbReference type="AlphaFoldDB" id="A0A7Y2NZE5"/>
<comment type="pathway">
    <text evidence="2">Bacterial outer membrane biogenesis; LPS core biosynthesis.</text>
</comment>
<gene>
    <name evidence="14" type="primary">waaC</name>
    <name evidence="14" type="ORF">HGB41_08575</name>
</gene>
<keyword evidence="8" id="KW-0472">Membrane</keyword>
<keyword evidence="7" id="KW-0448">Lipopolysaccharide biosynthesis</keyword>
<name>A0A7Y2NZE5_9BURK</name>
<dbReference type="InterPro" id="IPR051199">
    <property type="entry name" value="LPS_LOS_Heptosyltrfase"/>
</dbReference>
<dbReference type="Proteomes" id="UP000533905">
    <property type="component" value="Unassembled WGS sequence"/>
</dbReference>
<dbReference type="GO" id="GO:0005886">
    <property type="term" value="C:plasma membrane"/>
    <property type="evidence" value="ECO:0007669"/>
    <property type="project" value="UniProtKB-SubCell"/>
</dbReference>
<dbReference type="InterPro" id="IPR011908">
    <property type="entry name" value="LipoPS_heptosylTferase-I"/>
</dbReference>
<dbReference type="GO" id="GO:0005829">
    <property type="term" value="C:cytosol"/>
    <property type="evidence" value="ECO:0007669"/>
    <property type="project" value="TreeGrafter"/>
</dbReference>
<comment type="similarity">
    <text evidence="9">Belongs to the glycosyltransferase 9 family.</text>
</comment>
<comment type="catalytic activity">
    <reaction evidence="13">
        <text>an alpha-Kdo-(2-&gt;4)-alpha-Kdo-(2-&gt;6)-lipid A + ADP-L-glycero-beta-D-manno-heptose = an L-alpha-D-Hep-(1-&gt;5)-[alpha-Kdo-(2-&gt;4)]-alpha-Kdo-(2-&gt;6)-lipid A + ADP + H(+)</text>
        <dbReference type="Rhea" id="RHEA:74067"/>
        <dbReference type="ChEBI" id="CHEBI:15378"/>
        <dbReference type="ChEBI" id="CHEBI:61506"/>
        <dbReference type="ChEBI" id="CHEBI:176431"/>
        <dbReference type="ChEBI" id="CHEBI:193068"/>
        <dbReference type="ChEBI" id="CHEBI:456216"/>
        <dbReference type="EC" id="2.4.99.23"/>
    </reaction>
</comment>
<keyword evidence="4" id="KW-0997">Cell inner membrane</keyword>
<comment type="caution">
    <text evidence="14">The sequence shown here is derived from an EMBL/GenBank/DDBJ whole genome shotgun (WGS) entry which is preliminary data.</text>
</comment>
<keyword evidence="3" id="KW-1003">Cell membrane</keyword>
<evidence type="ECO:0000256" key="11">
    <source>
        <dbReference type="ARBA" id="ARBA00044190"/>
    </source>
</evidence>
<evidence type="ECO:0000256" key="2">
    <source>
        <dbReference type="ARBA" id="ARBA00004713"/>
    </source>
</evidence>
<organism evidence="14 15">
    <name type="scientific">Telluria aromaticivorans</name>
    <dbReference type="NCBI Taxonomy" id="2725995"/>
    <lineage>
        <taxon>Bacteria</taxon>
        <taxon>Pseudomonadati</taxon>
        <taxon>Pseudomonadota</taxon>
        <taxon>Betaproteobacteria</taxon>
        <taxon>Burkholderiales</taxon>
        <taxon>Oxalobacteraceae</taxon>
        <taxon>Telluria group</taxon>
        <taxon>Telluria</taxon>
    </lineage>
</organism>
<evidence type="ECO:0000256" key="6">
    <source>
        <dbReference type="ARBA" id="ARBA00022679"/>
    </source>
</evidence>
<evidence type="ECO:0000256" key="3">
    <source>
        <dbReference type="ARBA" id="ARBA00022475"/>
    </source>
</evidence>
<keyword evidence="5" id="KW-0328">Glycosyltransferase</keyword>
<dbReference type="GO" id="GO:0008713">
    <property type="term" value="F:ADP-heptose-lipopolysaccharide heptosyltransferase activity"/>
    <property type="evidence" value="ECO:0007669"/>
    <property type="project" value="TreeGrafter"/>
</dbReference>